<dbReference type="Proteomes" id="UP000187406">
    <property type="component" value="Unassembled WGS sequence"/>
</dbReference>
<organism evidence="1 2">
    <name type="scientific">Cephalotus follicularis</name>
    <name type="common">Albany pitcher plant</name>
    <dbReference type="NCBI Taxonomy" id="3775"/>
    <lineage>
        <taxon>Eukaryota</taxon>
        <taxon>Viridiplantae</taxon>
        <taxon>Streptophyta</taxon>
        <taxon>Embryophyta</taxon>
        <taxon>Tracheophyta</taxon>
        <taxon>Spermatophyta</taxon>
        <taxon>Magnoliopsida</taxon>
        <taxon>eudicotyledons</taxon>
        <taxon>Gunneridae</taxon>
        <taxon>Pentapetalae</taxon>
        <taxon>rosids</taxon>
        <taxon>fabids</taxon>
        <taxon>Oxalidales</taxon>
        <taxon>Cephalotaceae</taxon>
        <taxon>Cephalotus</taxon>
    </lineage>
</organism>
<proteinExistence type="predicted"/>
<gene>
    <name evidence="1" type="ORF">CFOL_v3_25080</name>
</gene>
<dbReference type="InParanoid" id="A0A1Q3CMZ8"/>
<feature type="non-terminal residue" evidence="1">
    <location>
        <position position="1"/>
    </location>
</feature>
<dbReference type="AlphaFoldDB" id="A0A1Q3CMZ8"/>
<keyword evidence="2" id="KW-1185">Reference proteome</keyword>
<dbReference type="EMBL" id="BDDD01002450">
    <property type="protein sequence ID" value="GAV81626.1"/>
    <property type="molecule type" value="Genomic_DNA"/>
</dbReference>
<evidence type="ECO:0000313" key="1">
    <source>
        <dbReference type="EMBL" id="GAV81626.1"/>
    </source>
</evidence>
<accession>A0A1Q3CMZ8</accession>
<evidence type="ECO:0000313" key="2">
    <source>
        <dbReference type="Proteomes" id="UP000187406"/>
    </source>
</evidence>
<dbReference type="OrthoDB" id="1642371at2759"/>
<sequence length="216" mass="25349">YLSGSIQPLVVNYEEFKKFDSWNKDVNPSRSWYTIDAEKKWPAWVDRLHRHFEEQWRITRIYGLIMLSKQSITFDSGLMPSLLLFWNPTHKIFTVPCGLVGITIEDVMSITNLSPTGVSCFDSMGHDASSYPLDPSRTAYSHFWMNRTYFPVLAREPSGPFENNDPFRSSYGEYLMNFNEGSNDFKPCFNYLSTLTTRSLAEWMPFVKREYGPYWY</sequence>
<name>A0A1Q3CMZ8_CEPFO</name>
<protein>
    <submittedName>
        <fullName evidence="1">PMD domain-containing protein</fullName>
    </submittedName>
</protein>
<reference evidence="2" key="1">
    <citation type="submission" date="2016-04" db="EMBL/GenBank/DDBJ databases">
        <title>Cephalotus genome sequencing.</title>
        <authorList>
            <person name="Fukushima K."/>
            <person name="Hasebe M."/>
            <person name="Fang X."/>
        </authorList>
    </citation>
    <scope>NUCLEOTIDE SEQUENCE [LARGE SCALE GENOMIC DNA]</scope>
    <source>
        <strain evidence="2">cv. St1</strain>
    </source>
</reference>
<comment type="caution">
    <text evidence="1">The sequence shown here is derived from an EMBL/GenBank/DDBJ whole genome shotgun (WGS) entry which is preliminary data.</text>
</comment>